<dbReference type="AlphaFoldDB" id="A0AA45C4K7"/>
<keyword evidence="2" id="KW-1185">Reference proteome</keyword>
<comment type="caution">
    <text evidence="1">The sequence shown here is derived from an EMBL/GenBank/DDBJ whole genome shotgun (WGS) entry which is preliminary data.</text>
</comment>
<dbReference type="Proteomes" id="UP000245921">
    <property type="component" value="Unassembled WGS sequence"/>
</dbReference>
<evidence type="ECO:0000313" key="2">
    <source>
        <dbReference type="Proteomes" id="UP000245921"/>
    </source>
</evidence>
<sequence length="64" mass="7521">MKNKKLTTSVHIREYLAKKNNVDYTCHLTAGIFINLVARASEERKEEKTPFWRTLKKDGELNLK</sequence>
<gene>
    <name evidence="1" type="ORF">C7380_1352</name>
</gene>
<name>A0AA45C4K7_9BACT</name>
<evidence type="ECO:0000313" key="1">
    <source>
        <dbReference type="EMBL" id="PWJ85140.1"/>
    </source>
</evidence>
<protein>
    <recommendedName>
        <fullName evidence="3">Methylated-DNA-[protein]-cysteine S-methyltransferase DNA binding domain-containing protein</fullName>
    </recommendedName>
</protein>
<proteinExistence type="predicted"/>
<reference evidence="1 2" key="1">
    <citation type="submission" date="2018-05" db="EMBL/GenBank/DDBJ databases">
        <title>Genomic Encyclopedia of Type Strains, Phase IV (KMG-IV): sequencing the most valuable type-strain genomes for metagenomic binning, comparative biology and taxonomic classification.</title>
        <authorList>
            <person name="Goeker M."/>
        </authorList>
    </citation>
    <scope>NUCLEOTIDE SEQUENCE [LARGE SCALE GENOMIC DNA]</scope>
    <source>
        <strain evidence="1 2">DSM 24906</strain>
    </source>
</reference>
<accession>A0AA45C4K7</accession>
<organism evidence="1 2">
    <name type="scientific">Oceanotoga teriensis</name>
    <dbReference type="NCBI Taxonomy" id="515440"/>
    <lineage>
        <taxon>Bacteria</taxon>
        <taxon>Thermotogati</taxon>
        <taxon>Thermotogota</taxon>
        <taxon>Thermotogae</taxon>
        <taxon>Petrotogales</taxon>
        <taxon>Petrotogaceae</taxon>
        <taxon>Oceanotoga</taxon>
    </lineage>
</organism>
<dbReference type="EMBL" id="QGGI01000035">
    <property type="protein sequence ID" value="PWJ85140.1"/>
    <property type="molecule type" value="Genomic_DNA"/>
</dbReference>
<evidence type="ECO:0008006" key="3">
    <source>
        <dbReference type="Google" id="ProtNLM"/>
    </source>
</evidence>
<dbReference type="RefSeq" id="WP_109606665.1">
    <property type="nucleotide sequence ID" value="NZ_QGGI01000035.1"/>
</dbReference>